<dbReference type="InterPro" id="IPR012373">
    <property type="entry name" value="Ferrdict_sens_TM"/>
</dbReference>
<dbReference type="Gene3D" id="3.55.50.30">
    <property type="match status" value="1"/>
</dbReference>
<organism evidence="4 5">
    <name type="scientific">Flavobacterium hydrophilum</name>
    <dbReference type="NCBI Taxonomy" id="2211445"/>
    <lineage>
        <taxon>Bacteria</taxon>
        <taxon>Pseudomonadati</taxon>
        <taxon>Bacteroidota</taxon>
        <taxon>Flavobacteriia</taxon>
        <taxon>Flavobacteriales</taxon>
        <taxon>Flavobacteriaceae</taxon>
        <taxon>Flavobacterium</taxon>
    </lineage>
</organism>
<reference evidence="4 5" key="1">
    <citation type="submission" date="2018-05" db="EMBL/GenBank/DDBJ databases">
        <title>Flavobacterium sp. strain IMCC34758, incomplete genome.</title>
        <authorList>
            <person name="Joung Y."/>
        </authorList>
    </citation>
    <scope>NUCLEOTIDE SEQUENCE [LARGE SCALE GENOMIC DNA]</scope>
    <source>
        <strain evidence="4 5">IMCC34758</strain>
    </source>
</reference>
<dbReference type="RefSeq" id="WP_110346679.1">
    <property type="nucleotide sequence ID" value="NZ_QJHL01000002.1"/>
</dbReference>
<feature type="domain" description="FecR protein" evidence="2">
    <location>
        <begin position="101"/>
        <end position="188"/>
    </location>
</feature>
<protein>
    <submittedName>
        <fullName evidence="4">Iron dicitrate transport regulator FecR</fullName>
    </submittedName>
</protein>
<dbReference type="EMBL" id="QJHL01000002">
    <property type="protein sequence ID" value="PXY45170.1"/>
    <property type="molecule type" value="Genomic_DNA"/>
</dbReference>
<keyword evidence="1" id="KW-0812">Transmembrane</keyword>
<keyword evidence="5" id="KW-1185">Reference proteome</keyword>
<feature type="transmembrane region" description="Helical" evidence="1">
    <location>
        <begin position="71"/>
        <end position="91"/>
    </location>
</feature>
<dbReference type="Proteomes" id="UP000247681">
    <property type="component" value="Unassembled WGS sequence"/>
</dbReference>
<evidence type="ECO:0000259" key="2">
    <source>
        <dbReference type="Pfam" id="PF04773"/>
    </source>
</evidence>
<dbReference type="PANTHER" id="PTHR30273">
    <property type="entry name" value="PERIPLASMIC SIGNAL SENSOR AND SIGMA FACTOR ACTIVATOR FECR-RELATED"/>
    <property type="match status" value="1"/>
</dbReference>
<accession>A0A2V4C5H8</accession>
<proteinExistence type="predicted"/>
<dbReference type="InterPro" id="IPR032508">
    <property type="entry name" value="FecR_C"/>
</dbReference>
<keyword evidence="1" id="KW-1133">Transmembrane helix</keyword>
<comment type="caution">
    <text evidence="4">The sequence shown here is derived from an EMBL/GenBank/DDBJ whole genome shotgun (WGS) entry which is preliminary data.</text>
</comment>
<dbReference type="Gene3D" id="2.60.120.1440">
    <property type="match status" value="1"/>
</dbReference>
<keyword evidence="1" id="KW-0472">Membrane</keyword>
<dbReference type="InterPro" id="IPR006860">
    <property type="entry name" value="FecR"/>
</dbReference>
<dbReference type="OrthoDB" id="1097347at2"/>
<gene>
    <name evidence="4" type="ORF">DMB68_10750</name>
</gene>
<sequence>MKEDHYLSRLLSNDLSEEEKQALGKDIDWQMFEKIKEHSAQLSVLQREPGNMLQTVLAAPKKKSLFQKHSFQWIAAAAMLLLFTGIGFLFLKDSKTSIYAARGTEKAFLLPDGSQVSLNSDSEINFDKSDWKENRTLSLTGEAYFKVVKGSKFSVITPNGMVQVLGTQFNVRSRSKRMDVACYEGKVRVSEKNKEEIVTPGKIVTINKGSWLVNKVNVSQPEWTANQIVFRADLFNEVTAELERKYNVTIKANKVHTNKEYTGTVPADNLDIALQIIEETFNLKRTQLANGSYELMNK</sequence>
<dbReference type="AlphaFoldDB" id="A0A2V4C5H8"/>
<evidence type="ECO:0000259" key="3">
    <source>
        <dbReference type="Pfam" id="PF16344"/>
    </source>
</evidence>
<dbReference type="Pfam" id="PF16344">
    <property type="entry name" value="FecR_C"/>
    <property type="match status" value="1"/>
</dbReference>
<feature type="domain" description="Protein FecR C-terminal" evidence="3">
    <location>
        <begin position="228"/>
        <end position="284"/>
    </location>
</feature>
<name>A0A2V4C5H8_9FLAO</name>
<evidence type="ECO:0000313" key="4">
    <source>
        <dbReference type="EMBL" id="PXY45170.1"/>
    </source>
</evidence>
<dbReference type="PANTHER" id="PTHR30273:SF2">
    <property type="entry name" value="PROTEIN FECR"/>
    <property type="match status" value="1"/>
</dbReference>
<dbReference type="GO" id="GO:0016989">
    <property type="term" value="F:sigma factor antagonist activity"/>
    <property type="evidence" value="ECO:0007669"/>
    <property type="project" value="TreeGrafter"/>
</dbReference>
<evidence type="ECO:0000256" key="1">
    <source>
        <dbReference type="SAM" id="Phobius"/>
    </source>
</evidence>
<dbReference type="Pfam" id="PF04773">
    <property type="entry name" value="FecR"/>
    <property type="match status" value="1"/>
</dbReference>
<dbReference type="PIRSF" id="PIRSF018266">
    <property type="entry name" value="FecR"/>
    <property type="match status" value="1"/>
</dbReference>
<evidence type="ECO:0000313" key="5">
    <source>
        <dbReference type="Proteomes" id="UP000247681"/>
    </source>
</evidence>